<dbReference type="AlphaFoldDB" id="A0A4Y2HKU4"/>
<reference evidence="1 2" key="1">
    <citation type="journal article" date="2019" name="Sci. Rep.">
        <title>Orb-weaving spider Araneus ventricosus genome elucidates the spidroin gene catalogue.</title>
        <authorList>
            <person name="Kono N."/>
            <person name="Nakamura H."/>
            <person name="Ohtoshi R."/>
            <person name="Moran D.A.P."/>
            <person name="Shinohara A."/>
            <person name="Yoshida Y."/>
            <person name="Fujiwara M."/>
            <person name="Mori M."/>
            <person name="Tomita M."/>
            <person name="Arakawa K."/>
        </authorList>
    </citation>
    <scope>NUCLEOTIDE SEQUENCE [LARGE SCALE GENOMIC DNA]</scope>
</reference>
<accession>A0A4Y2HKU4</accession>
<proteinExistence type="predicted"/>
<dbReference type="Proteomes" id="UP000499080">
    <property type="component" value="Unassembled WGS sequence"/>
</dbReference>
<dbReference type="EMBL" id="BGPR01001997">
    <property type="protein sequence ID" value="GBM65829.1"/>
    <property type="molecule type" value="Genomic_DNA"/>
</dbReference>
<evidence type="ECO:0000313" key="1">
    <source>
        <dbReference type="EMBL" id="GBM65829.1"/>
    </source>
</evidence>
<sequence>MKGMNRCLKLILLKPRNTVIVFRSNVACGFEINRESYSYRPATEKKFQVTATSTKEVQWRCSGLFGLLEPISKKSMQIRVFPAKTRCNILSKLLKRLRKQNDWYRAFQQQHRIIPKLYSNCSNDLEEMTYWYKYMYETSYPW</sequence>
<protein>
    <submittedName>
        <fullName evidence="1">Uncharacterized protein</fullName>
    </submittedName>
</protein>
<organism evidence="1 2">
    <name type="scientific">Araneus ventricosus</name>
    <name type="common">Orbweaver spider</name>
    <name type="synonym">Epeira ventricosa</name>
    <dbReference type="NCBI Taxonomy" id="182803"/>
    <lineage>
        <taxon>Eukaryota</taxon>
        <taxon>Metazoa</taxon>
        <taxon>Ecdysozoa</taxon>
        <taxon>Arthropoda</taxon>
        <taxon>Chelicerata</taxon>
        <taxon>Arachnida</taxon>
        <taxon>Araneae</taxon>
        <taxon>Araneomorphae</taxon>
        <taxon>Entelegynae</taxon>
        <taxon>Araneoidea</taxon>
        <taxon>Araneidae</taxon>
        <taxon>Araneus</taxon>
    </lineage>
</organism>
<name>A0A4Y2HKU4_ARAVE</name>
<keyword evidence="2" id="KW-1185">Reference proteome</keyword>
<comment type="caution">
    <text evidence="1">The sequence shown here is derived from an EMBL/GenBank/DDBJ whole genome shotgun (WGS) entry which is preliminary data.</text>
</comment>
<gene>
    <name evidence="1" type="ORF">AVEN_12886_1</name>
</gene>
<evidence type="ECO:0000313" key="2">
    <source>
        <dbReference type="Proteomes" id="UP000499080"/>
    </source>
</evidence>